<dbReference type="AlphaFoldDB" id="A0A8S2CZ92"/>
<feature type="transmembrane region" description="Helical" evidence="1">
    <location>
        <begin position="39"/>
        <end position="63"/>
    </location>
</feature>
<dbReference type="Proteomes" id="UP000682733">
    <property type="component" value="Unassembled WGS sequence"/>
</dbReference>
<dbReference type="PANTHER" id="PTHR21579">
    <property type="entry name" value="PROTEIN TINCAR"/>
    <property type="match status" value="1"/>
</dbReference>
<dbReference type="Proteomes" id="UP000677228">
    <property type="component" value="Unassembled WGS sequence"/>
</dbReference>
<organism evidence="2 4">
    <name type="scientific">Didymodactylos carnosus</name>
    <dbReference type="NCBI Taxonomy" id="1234261"/>
    <lineage>
        <taxon>Eukaryota</taxon>
        <taxon>Metazoa</taxon>
        <taxon>Spiralia</taxon>
        <taxon>Gnathifera</taxon>
        <taxon>Rotifera</taxon>
        <taxon>Eurotatoria</taxon>
        <taxon>Bdelloidea</taxon>
        <taxon>Philodinida</taxon>
        <taxon>Philodinidae</taxon>
        <taxon>Didymodactylos</taxon>
    </lineage>
</organism>
<keyword evidence="1" id="KW-1133">Transmembrane helix</keyword>
<evidence type="ECO:0000313" key="3">
    <source>
        <dbReference type="EMBL" id="CAF3558448.1"/>
    </source>
</evidence>
<feature type="transmembrane region" description="Helical" evidence="1">
    <location>
        <begin position="70"/>
        <end position="92"/>
    </location>
</feature>
<keyword evidence="1" id="KW-0812">Transmembrane</keyword>
<keyword evidence="1" id="KW-0472">Membrane</keyword>
<sequence length="324" mass="38008">MQGLCRLKQFVIENYLPQKKIRQIHQSCWDKCSYHCPSLIAIVIILLFTACKIPLVHDILLLYIQQRNRLLIITFINEIVHVLLTLGLWIFFTTKTDWHFADKNSDDSDNKRHKTRLSPLTPSKNLIIKSTPTKIASMPELSTTTTSDNDNKMLLNRPLSDVCNTKPYEKIRIFQSEIYYRNKPTDSSWDRYQGMIDDDYSKRLQQNSRPKNWSLPLKSNDSHYDNLTNSNKVALSYEQQMDNEIQYRNAIRKTLGSIYNMSDGNGDHEQQKFSRSYSANTPRQLQQNYTTAKLLADDHRTYHHPQLFPTRNFIYPEALLISQV</sequence>
<protein>
    <submittedName>
        <fullName evidence="2">Uncharacterized protein</fullName>
    </submittedName>
</protein>
<accession>A0A8S2CZ92</accession>
<evidence type="ECO:0000313" key="4">
    <source>
        <dbReference type="Proteomes" id="UP000677228"/>
    </source>
</evidence>
<dbReference type="EMBL" id="CAJNOK010000815">
    <property type="protein sequence ID" value="CAF0777166.1"/>
    <property type="molecule type" value="Genomic_DNA"/>
</dbReference>
<comment type="caution">
    <text evidence="2">The sequence shown here is derived from an EMBL/GenBank/DDBJ whole genome shotgun (WGS) entry which is preliminary data.</text>
</comment>
<dbReference type="InterPro" id="IPR053291">
    <property type="entry name" value="Ommatidial_diff-associated"/>
</dbReference>
<dbReference type="EMBL" id="CAJOBA010000815">
    <property type="protein sequence ID" value="CAF3558448.1"/>
    <property type="molecule type" value="Genomic_DNA"/>
</dbReference>
<evidence type="ECO:0000313" key="2">
    <source>
        <dbReference type="EMBL" id="CAF0777166.1"/>
    </source>
</evidence>
<proteinExistence type="predicted"/>
<dbReference type="PANTHER" id="PTHR21579:SF16">
    <property type="entry name" value="HTRL DOMAIN CONTAINING"/>
    <property type="match status" value="1"/>
</dbReference>
<name>A0A8S2CZ92_9BILA</name>
<gene>
    <name evidence="2" type="ORF">OVA965_LOCUS3404</name>
    <name evidence="3" type="ORF">TMI583_LOCUS3403</name>
</gene>
<reference evidence="2" key="1">
    <citation type="submission" date="2021-02" db="EMBL/GenBank/DDBJ databases">
        <authorList>
            <person name="Nowell W R."/>
        </authorList>
    </citation>
    <scope>NUCLEOTIDE SEQUENCE</scope>
</reference>
<evidence type="ECO:0000256" key="1">
    <source>
        <dbReference type="SAM" id="Phobius"/>
    </source>
</evidence>